<keyword evidence="5 7" id="KW-0233">DNA recombination</keyword>
<dbReference type="GO" id="GO:0006281">
    <property type="term" value="P:DNA repair"/>
    <property type="evidence" value="ECO:0007669"/>
    <property type="project" value="UniProtKB-UniRule"/>
</dbReference>
<dbReference type="Pfam" id="PF02132">
    <property type="entry name" value="RecR_ZnF"/>
    <property type="match status" value="1"/>
</dbReference>
<dbReference type="Gene3D" id="6.10.250.240">
    <property type="match status" value="1"/>
</dbReference>
<evidence type="ECO:0000256" key="1">
    <source>
        <dbReference type="ARBA" id="ARBA00022723"/>
    </source>
</evidence>
<dbReference type="SUPFAM" id="SSF111304">
    <property type="entry name" value="Recombination protein RecR"/>
    <property type="match status" value="1"/>
</dbReference>
<evidence type="ECO:0000313" key="9">
    <source>
        <dbReference type="EMBL" id="OQB74387.1"/>
    </source>
</evidence>
<comment type="similarity">
    <text evidence="7">Belongs to the RecR family.</text>
</comment>
<dbReference type="GO" id="GO:0006310">
    <property type="term" value="P:DNA recombination"/>
    <property type="evidence" value="ECO:0007669"/>
    <property type="project" value="UniProtKB-UniRule"/>
</dbReference>
<proteinExistence type="inferred from homology"/>
<dbReference type="SMART" id="SM00493">
    <property type="entry name" value="TOPRIM"/>
    <property type="match status" value="1"/>
</dbReference>
<protein>
    <recommendedName>
        <fullName evidence="7">Recombination protein RecR</fullName>
    </recommendedName>
</protein>
<dbReference type="Gene3D" id="1.10.8.420">
    <property type="entry name" value="RecR Domain 1"/>
    <property type="match status" value="1"/>
</dbReference>
<reference evidence="9" key="1">
    <citation type="submission" date="2017-02" db="EMBL/GenBank/DDBJ databases">
        <title>Delving into the versatile metabolic prowess of the omnipresent phylum Bacteroidetes.</title>
        <authorList>
            <person name="Nobu M.K."/>
            <person name="Mei R."/>
            <person name="Narihiro T."/>
            <person name="Kuroda K."/>
            <person name="Liu W.-T."/>
        </authorList>
    </citation>
    <scope>NUCLEOTIDE SEQUENCE</scope>
    <source>
        <strain evidence="9">ADurb.Bin131</strain>
    </source>
</reference>
<dbReference type="InterPro" id="IPR006171">
    <property type="entry name" value="TOPRIM_dom"/>
</dbReference>
<dbReference type="HAMAP" id="MF_00017">
    <property type="entry name" value="RecR"/>
    <property type="match status" value="1"/>
</dbReference>
<dbReference type="GO" id="GO:0003677">
    <property type="term" value="F:DNA binding"/>
    <property type="evidence" value="ECO:0007669"/>
    <property type="project" value="UniProtKB-UniRule"/>
</dbReference>
<evidence type="ECO:0000259" key="8">
    <source>
        <dbReference type="PROSITE" id="PS50880"/>
    </source>
</evidence>
<dbReference type="InterPro" id="IPR015967">
    <property type="entry name" value="Rcmb_RecR_Znf"/>
</dbReference>
<evidence type="ECO:0000256" key="4">
    <source>
        <dbReference type="ARBA" id="ARBA00022833"/>
    </source>
</evidence>
<accession>A0A1V6CBY0</accession>
<dbReference type="PANTHER" id="PTHR30446:SF0">
    <property type="entry name" value="RECOMBINATION PROTEIN RECR"/>
    <property type="match status" value="1"/>
</dbReference>
<dbReference type="CDD" id="cd01025">
    <property type="entry name" value="TOPRIM_recR"/>
    <property type="match status" value="1"/>
</dbReference>
<dbReference type="Gene3D" id="3.40.1360.10">
    <property type="match status" value="1"/>
</dbReference>
<dbReference type="AlphaFoldDB" id="A0A1V6CBY0"/>
<evidence type="ECO:0000256" key="6">
    <source>
        <dbReference type="ARBA" id="ARBA00023204"/>
    </source>
</evidence>
<evidence type="ECO:0000256" key="5">
    <source>
        <dbReference type="ARBA" id="ARBA00023172"/>
    </source>
</evidence>
<keyword evidence="4 7" id="KW-0862">Zinc</keyword>
<dbReference type="InterPro" id="IPR034137">
    <property type="entry name" value="TOPRIM_RecR"/>
</dbReference>
<dbReference type="GO" id="GO:0008270">
    <property type="term" value="F:zinc ion binding"/>
    <property type="evidence" value="ECO:0007669"/>
    <property type="project" value="UniProtKB-KW"/>
</dbReference>
<dbReference type="NCBIfam" id="TIGR00615">
    <property type="entry name" value="recR"/>
    <property type="match status" value="1"/>
</dbReference>
<dbReference type="EMBL" id="MWDQ01000042">
    <property type="protein sequence ID" value="OQB74387.1"/>
    <property type="molecule type" value="Genomic_DNA"/>
</dbReference>
<keyword evidence="1 7" id="KW-0479">Metal-binding</keyword>
<feature type="zinc finger region" description="C4-type" evidence="7">
    <location>
        <begin position="58"/>
        <end position="73"/>
    </location>
</feature>
<dbReference type="PANTHER" id="PTHR30446">
    <property type="entry name" value="RECOMBINATION PROTEIN RECR"/>
    <property type="match status" value="1"/>
</dbReference>
<gene>
    <name evidence="7 9" type="primary">recR</name>
    <name evidence="9" type="ORF">BWX89_00560</name>
</gene>
<sequence>METYPPIINTIIEQLKKLPGIGTKSAERIVEFFLKMDENDLVSFADNLKKLKQNVKLCKNCFSISQNDLCYVCSDAMREKKIAVVEEYKDVIAMEKAGFRGRYHVLGGRINPLEKIGVDNLTIKDLLERLDREKPDEVIIATNPTPEGETTAQYLIEILKAQKYSVSRIATGIPVGAEIEYTDSETLRISLENRRKT</sequence>
<dbReference type="Pfam" id="PF21176">
    <property type="entry name" value="RecR_HhH"/>
    <property type="match status" value="1"/>
</dbReference>
<dbReference type="Pfam" id="PF13662">
    <property type="entry name" value="Toprim_4"/>
    <property type="match status" value="1"/>
</dbReference>
<organism evidence="9">
    <name type="scientific">candidate division TA06 bacterium ADurb.Bin131</name>
    <dbReference type="NCBI Taxonomy" id="1852827"/>
    <lineage>
        <taxon>Bacteria</taxon>
        <taxon>Bacteria division TA06</taxon>
    </lineage>
</organism>
<comment type="caution">
    <text evidence="9">The sequence shown here is derived from an EMBL/GenBank/DDBJ whole genome shotgun (WGS) entry which is preliminary data.</text>
</comment>
<dbReference type="InterPro" id="IPR003583">
    <property type="entry name" value="Hlx-hairpin-Hlx_DNA-bd_motif"/>
</dbReference>
<dbReference type="SMART" id="SM00278">
    <property type="entry name" value="HhH1"/>
    <property type="match status" value="1"/>
</dbReference>
<evidence type="ECO:0000256" key="3">
    <source>
        <dbReference type="ARBA" id="ARBA00022771"/>
    </source>
</evidence>
<dbReference type="Pfam" id="PF21175">
    <property type="entry name" value="RecR_C"/>
    <property type="match status" value="1"/>
</dbReference>
<evidence type="ECO:0000256" key="2">
    <source>
        <dbReference type="ARBA" id="ARBA00022763"/>
    </source>
</evidence>
<keyword evidence="3 7" id="KW-0863">Zinc-finger</keyword>
<dbReference type="InterPro" id="IPR023627">
    <property type="entry name" value="Rcmb_RecR"/>
</dbReference>
<keyword evidence="2 7" id="KW-0227">DNA damage</keyword>
<evidence type="ECO:0000256" key="7">
    <source>
        <dbReference type="HAMAP-Rule" id="MF_00017"/>
    </source>
</evidence>
<name>A0A1V6CBY0_UNCT6</name>
<dbReference type="Proteomes" id="UP000485562">
    <property type="component" value="Unassembled WGS sequence"/>
</dbReference>
<dbReference type="InterPro" id="IPR000093">
    <property type="entry name" value="DNA_Rcmb_RecR"/>
</dbReference>
<dbReference type="PROSITE" id="PS50880">
    <property type="entry name" value="TOPRIM"/>
    <property type="match status" value="1"/>
</dbReference>
<feature type="domain" description="Toprim" evidence="8">
    <location>
        <begin position="80"/>
        <end position="174"/>
    </location>
</feature>
<comment type="function">
    <text evidence="7">May play a role in DNA repair. It seems to be involved in an RecBC-independent recombinational process of DNA repair. It may act with RecF and RecO.</text>
</comment>
<keyword evidence="6 7" id="KW-0234">DNA repair</keyword>